<geneLocation type="plasmid" evidence="2">
    <name>pat1d1609b</name>
</geneLocation>
<reference evidence="1 2" key="1">
    <citation type="submission" date="2018-02" db="EMBL/GenBank/DDBJ databases">
        <title>Complete genome sequence of Agrobacterium tumefaciens 1D1609.</title>
        <authorList>
            <person name="Cho S.-T."/>
            <person name="Haryono M."/>
            <person name="Chang H.-H."/>
            <person name="Santos M.N."/>
            <person name="Lai E.-M."/>
            <person name="Kuo C.-H."/>
        </authorList>
    </citation>
    <scope>NUCLEOTIDE SEQUENCE [LARGE SCALE GENOMIC DNA]</scope>
    <source>
        <strain evidence="1 2">1D1609</strain>
        <plasmid evidence="2">Plasmid pat1d1609b</plasmid>
    </source>
</reference>
<dbReference type="EMBL" id="CP026928">
    <property type="protein sequence ID" value="AVH45566.1"/>
    <property type="molecule type" value="Genomic_DNA"/>
</dbReference>
<keyword evidence="1" id="KW-0614">Plasmid</keyword>
<dbReference type="PIRSF" id="PIRSF036055">
    <property type="entry name" value="UCP036055"/>
    <property type="match status" value="1"/>
</dbReference>
<organism evidence="1 2">
    <name type="scientific">Agrobacterium tumefaciens</name>
    <dbReference type="NCBI Taxonomy" id="358"/>
    <lineage>
        <taxon>Bacteria</taxon>
        <taxon>Pseudomonadati</taxon>
        <taxon>Pseudomonadota</taxon>
        <taxon>Alphaproteobacteria</taxon>
        <taxon>Hyphomicrobiales</taxon>
        <taxon>Rhizobiaceae</taxon>
        <taxon>Rhizobium/Agrobacterium group</taxon>
        <taxon>Agrobacterium</taxon>
        <taxon>Agrobacterium tumefaciens complex</taxon>
    </lineage>
</organism>
<proteinExistence type="predicted"/>
<evidence type="ECO:0000313" key="1">
    <source>
        <dbReference type="EMBL" id="AVH45566.1"/>
    </source>
</evidence>
<dbReference type="InterPro" id="IPR017042">
    <property type="entry name" value="UCP036055"/>
</dbReference>
<name>A0A2L2LMP7_AGRTU</name>
<gene>
    <name evidence="1" type="ORF">At1D1609_55350</name>
</gene>
<accession>A0A2L2LMP7</accession>
<dbReference type="AlphaFoldDB" id="A0A2L2LMP7"/>
<protein>
    <submittedName>
        <fullName evidence="1">Uncharacterized protein</fullName>
    </submittedName>
</protein>
<evidence type="ECO:0000313" key="2">
    <source>
        <dbReference type="Proteomes" id="UP000237717"/>
    </source>
</evidence>
<sequence>MSAYLAFAAAIGSLISWSDGTPRPPERHSKKLAVWKMRNSSGRLIRKEDSRTLGNYTAPASFTLHEGDIGGRGTIVVTILRSFGVDSTLASTVIERPPIGSVRVFDRPGPSHDLIHLATNRAAAEAWLKLHRHPMVVLEEVTADEVAADHVEGRAA</sequence>
<dbReference type="RefSeq" id="WP_104680567.1">
    <property type="nucleotide sequence ID" value="NZ_CP026928.1"/>
</dbReference>
<dbReference type="Proteomes" id="UP000237717">
    <property type="component" value="Plasmid pAt1D1609b"/>
</dbReference>